<dbReference type="OrthoDB" id="4737581at2759"/>
<proteinExistence type="predicted"/>
<keyword evidence="2" id="KW-1185">Reference proteome</keyword>
<dbReference type="Gene3D" id="3.30.420.10">
    <property type="entry name" value="Ribonuclease H-like superfamily/Ribonuclease H"/>
    <property type="match status" value="1"/>
</dbReference>
<reference evidence="1" key="1">
    <citation type="journal article" date="2020" name="Stud. Mycol.">
        <title>101 Dothideomycetes genomes: a test case for predicting lifestyles and emergence of pathogens.</title>
        <authorList>
            <person name="Haridas S."/>
            <person name="Albert R."/>
            <person name="Binder M."/>
            <person name="Bloem J."/>
            <person name="Labutti K."/>
            <person name="Salamov A."/>
            <person name="Andreopoulos B."/>
            <person name="Baker S."/>
            <person name="Barry K."/>
            <person name="Bills G."/>
            <person name="Bluhm B."/>
            <person name="Cannon C."/>
            <person name="Castanera R."/>
            <person name="Culley D."/>
            <person name="Daum C."/>
            <person name="Ezra D."/>
            <person name="Gonzalez J."/>
            <person name="Henrissat B."/>
            <person name="Kuo A."/>
            <person name="Liang C."/>
            <person name="Lipzen A."/>
            <person name="Lutzoni F."/>
            <person name="Magnuson J."/>
            <person name="Mondo S."/>
            <person name="Nolan M."/>
            <person name="Ohm R."/>
            <person name="Pangilinan J."/>
            <person name="Park H.-J."/>
            <person name="Ramirez L."/>
            <person name="Alfaro M."/>
            <person name="Sun H."/>
            <person name="Tritt A."/>
            <person name="Yoshinaga Y."/>
            <person name="Zwiers L.-H."/>
            <person name="Turgeon B."/>
            <person name="Goodwin S."/>
            <person name="Spatafora J."/>
            <person name="Crous P."/>
            <person name="Grigoriev I."/>
        </authorList>
    </citation>
    <scope>NUCLEOTIDE SEQUENCE</scope>
    <source>
        <strain evidence="1">CBS 480.64</strain>
    </source>
</reference>
<dbReference type="EMBL" id="MU005987">
    <property type="protein sequence ID" value="KAF2859902.1"/>
    <property type="molecule type" value="Genomic_DNA"/>
</dbReference>
<dbReference type="GO" id="GO:0003676">
    <property type="term" value="F:nucleic acid binding"/>
    <property type="evidence" value="ECO:0007669"/>
    <property type="project" value="InterPro"/>
</dbReference>
<name>A0A6A7BXV3_9PEZI</name>
<dbReference type="Proteomes" id="UP000799421">
    <property type="component" value="Unassembled WGS sequence"/>
</dbReference>
<organism evidence="1 2">
    <name type="scientific">Piedraia hortae CBS 480.64</name>
    <dbReference type="NCBI Taxonomy" id="1314780"/>
    <lineage>
        <taxon>Eukaryota</taxon>
        <taxon>Fungi</taxon>
        <taxon>Dikarya</taxon>
        <taxon>Ascomycota</taxon>
        <taxon>Pezizomycotina</taxon>
        <taxon>Dothideomycetes</taxon>
        <taxon>Dothideomycetidae</taxon>
        <taxon>Capnodiales</taxon>
        <taxon>Piedraiaceae</taxon>
        <taxon>Piedraia</taxon>
    </lineage>
</organism>
<evidence type="ECO:0000313" key="2">
    <source>
        <dbReference type="Proteomes" id="UP000799421"/>
    </source>
</evidence>
<protein>
    <recommendedName>
        <fullName evidence="3">Tc1-like transposase DDE domain-containing protein</fullName>
    </recommendedName>
</protein>
<sequence length="108" mass="12385">MVWAMIGKTIKESDLIVIEHDLTSPSPGYTSRSHVADLKARLLEHYSGKVFQQDNARIHTPLQAMGFLRDHRVRVIDDSLPNSPDLNPIERIRVHLKCKAYEIKPDNE</sequence>
<evidence type="ECO:0000313" key="1">
    <source>
        <dbReference type="EMBL" id="KAF2859902.1"/>
    </source>
</evidence>
<dbReference type="AlphaFoldDB" id="A0A6A7BXV3"/>
<dbReference type="InterPro" id="IPR036397">
    <property type="entry name" value="RNaseH_sf"/>
</dbReference>
<accession>A0A6A7BXV3</accession>
<evidence type="ECO:0008006" key="3">
    <source>
        <dbReference type="Google" id="ProtNLM"/>
    </source>
</evidence>
<gene>
    <name evidence="1" type="ORF">K470DRAFT_264895</name>
</gene>